<dbReference type="EMBL" id="BARW01020122">
    <property type="protein sequence ID" value="GAI88750.1"/>
    <property type="molecule type" value="Genomic_DNA"/>
</dbReference>
<name>X1TME9_9ZZZZ</name>
<comment type="caution">
    <text evidence="1">The sequence shown here is derived from an EMBL/GenBank/DDBJ whole genome shotgun (WGS) entry which is preliminary data.</text>
</comment>
<sequence length="66" mass="7432">IADREIWLQKQRAENKELLGAITKQREVAFLIDAHGIKVDMAKKRLEGTRVVLSLKTAQINFLAGS</sequence>
<feature type="non-terminal residue" evidence="1">
    <location>
        <position position="1"/>
    </location>
</feature>
<accession>X1TME9</accession>
<reference evidence="1" key="1">
    <citation type="journal article" date="2014" name="Front. Microbiol.">
        <title>High frequency of phylogenetically diverse reductive dehalogenase-homologous genes in deep subseafloor sedimentary metagenomes.</title>
        <authorList>
            <person name="Kawai M."/>
            <person name="Futagami T."/>
            <person name="Toyoda A."/>
            <person name="Takaki Y."/>
            <person name="Nishi S."/>
            <person name="Hori S."/>
            <person name="Arai W."/>
            <person name="Tsubouchi T."/>
            <person name="Morono Y."/>
            <person name="Uchiyama I."/>
            <person name="Ito T."/>
            <person name="Fujiyama A."/>
            <person name="Inagaki F."/>
            <person name="Takami H."/>
        </authorList>
    </citation>
    <scope>NUCLEOTIDE SEQUENCE</scope>
    <source>
        <strain evidence="1">Expedition CK06-06</strain>
    </source>
</reference>
<organism evidence="1">
    <name type="scientific">marine sediment metagenome</name>
    <dbReference type="NCBI Taxonomy" id="412755"/>
    <lineage>
        <taxon>unclassified sequences</taxon>
        <taxon>metagenomes</taxon>
        <taxon>ecological metagenomes</taxon>
    </lineage>
</organism>
<dbReference type="AlphaFoldDB" id="X1TME9"/>
<gene>
    <name evidence="1" type="ORF">S12H4_34057</name>
</gene>
<evidence type="ECO:0000313" key="1">
    <source>
        <dbReference type="EMBL" id="GAI88750.1"/>
    </source>
</evidence>
<proteinExistence type="predicted"/>
<protein>
    <submittedName>
        <fullName evidence="1">Uncharacterized protein</fullName>
    </submittedName>
</protein>